<evidence type="ECO:0000313" key="3">
    <source>
        <dbReference type="Proteomes" id="UP000010471"/>
    </source>
</evidence>
<accession>K9WBE1</accession>
<organism evidence="2 3">
    <name type="scientific">Allocoleopsis franciscana PCC 7113</name>
    <dbReference type="NCBI Taxonomy" id="1173027"/>
    <lineage>
        <taxon>Bacteria</taxon>
        <taxon>Bacillati</taxon>
        <taxon>Cyanobacteriota</taxon>
        <taxon>Cyanophyceae</taxon>
        <taxon>Coleofasciculales</taxon>
        <taxon>Coleofasciculaceae</taxon>
        <taxon>Allocoleopsis</taxon>
        <taxon>Allocoleopsis franciscana</taxon>
    </lineage>
</organism>
<keyword evidence="3" id="KW-1185">Reference proteome</keyword>
<protein>
    <submittedName>
        <fullName evidence="2">Uncharacterized protein</fullName>
    </submittedName>
</protein>
<dbReference type="EMBL" id="CP003630">
    <property type="protein sequence ID" value="AFZ17116.1"/>
    <property type="molecule type" value="Genomic_DNA"/>
</dbReference>
<dbReference type="eggNOG" id="ENOG502ZBAA">
    <property type="taxonomic scope" value="Bacteria"/>
</dbReference>
<sequence length="203" mass="23550">MRDITQEEMRERMGNIDLIRDIIFGPKLQEYDHRIDKLESNLSLLEKETHDRIDQVKTDCLTELRSSVDALEQKIKSLSLTFQKDNADTRQLIDRTYQNFSGSLESIDKTLVSQTTSIRKELSETREKLQDDTRNLKSQIFDELEKRFSLLANAKVSRNDMADILFELGLRLKGTDLAKELKEASNNNESNDVFFIEASKISE</sequence>
<dbReference type="KEGG" id="mic:Mic7113_1226"/>
<feature type="coiled-coil region" evidence="1">
    <location>
        <begin position="28"/>
        <end position="81"/>
    </location>
</feature>
<dbReference type="HOGENOM" id="CLU_110156_1_0_3"/>
<keyword evidence="1" id="KW-0175">Coiled coil</keyword>
<dbReference type="AlphaFoldDB" id="K9WBE1"/>
<evidence type="ECO:0000256" key="1">
    <source>
        <dbReference type="SAM" id="Coils"/>
    </source>
</evidence>
<dbReference type="Proteomes" id="UP000010471">
    <property type="component" value="Chromosome"/>
</dbReference>
<evidence type="ECO:0000313" key="2">
    <source>
        <dbReference type="EMBL" id="AFZ17116.1"/>
    </source>
</evidence>
<dbReference type="OrthoDB" id="5623405at2"/>
<dbReference type="STRING" id="1173027.Mic7113_1226"/>
<reference evidence="2 3" key="1">
    <citation type="submission" date="2012-06" db="EMBL/GenBank/DDBJ databases">
        <title>Finished chromosome of genome of Microcoleus sp. PCC 7113.</title>
        <authorList>
            <consortium name="US DOE Joint Genome Institute"/>
            <person name="Gugger M."/>
            <person name="Coursin T."/>
            <person name="Rippka R."/>
            <person name="Tandeau De Marsac N."/>
            <person name="Huntemann M."/>
            <person name="Wei C.-L."/>
            <person name="Han J."/>
            <person name="Detter J.C."/>
            <person name="Han C."/>
            <person name="Tapia R."/>
            <person name="Chen A."/>
            <person name="Kyrpides N."/>
            <person name="Mavromatis K."/>
            <person name="Markowitz V."/>
            <person name="Szeto E."/>
            <person name="Ivanova N."/>
            <person name="Pagani I."/>
            <person name="Pati A."/>
            <person name="Goodwin L."/>
            <person name="Nordberg H.P."/>
            <person name="Cantor M.N."/>
            <person name="Hua S.X."/>
            <person name="Woyke T."/>
            <person name="Kerfeld C.A."/>
        </authorList>
    </citation>
    <scope>NUCLEOTIDE SEQUENCE [LARGE SCALE GENOMIC DNA]</scope>
    <source>
        <strain evidence="2 3">PCC 7113</strain>
    </source>
</reference>
<proteinExistence type="predicted"/>
<name>K9WBE1_9CYAN</name>
<gene>
    <name evidence="2" type="ORF">Mic7113_1226</name>
</gene>
<dbReference type="RefSeq" id="WP_015181276.1">
    <property type="nucleotide sequence ID" value="NC_019738.1"/>
</dbReference>